<evidence type="ECO:0000313" key="5">
    <source>
        <dbReference type="Proteomes" id="UP000237846"/>
    </source>
</evidence>
<evidence type="ECO:0000256" key="1">
    <source>
        <dbReference type="ARBA" id="ARBA00006754"/>
    </source>
</evidence>
<gene>
    <name evidence="4" type="ORF">CLV72_110264</name>
</gene>
<dbReference type="Pfam" id="PF13556">
    <property type="entry name" value="HTH_30"/>
    <property type="match status" value="1"/>
</dbReference>
<name>A0A2T0PUC0_9ACTN</name>
<dbReference type="Proteomes" id="UP000237846">
    <property type="component" value="Unassembled WGS sequence"/>
</dbReference>
<dbReference type="InterPro" id="IPR025736">
    <property type="entry name" value="PucR_C-HTH_dom"/>
</dbReference>
<organism evidence="4 5">
    <name type="scientific">Allonocardiopsis opalescens</name>
    <dbReference type="NCBI Taxonomy" id="1144618"/>
    <lineage>
        <taxon>Bacteria</taxon>
        <taxon>Bacillati</taxon>
        <taxon>Actinomycetota</taxon>
        <taxon>Actinomycetes</taxon>
        <taxon>Streptosporangiales</taxon>
        <taxon>Allonocardiopsis</taxon>
    </lineage>
</organism>
<dbReference type="AlphaFoldDB" id="A0A2T0PUC0"/>
<reference evidence="4 5" key="1">
    <citation type="submission" date="2018-03" db="EMBL/GenBank/DDBJ databases">
        <title>Genomic Encyclopedia of Archaeal and Bacterial Type Strains, Phase II (KMG-II): from individual species to whole genera.</title>
        <authorList>
            <person name="Goeker M."/>
        </authorList>
    </citation>
    <scope>NUCLEOTIDE SEQUENCE [LARGE SCALE GENOMIC DNA]</scope>
    <source>
        <strain evidence="4 5">DSM 45601</strain>
    </source>
</reference>
<dbReference type="EMBL" id="PVZC01000010">
    <property type="protein sequence ID" value="PRX92502.1"/>
    <property type="molecule type" value="Genomic_DNA"/>
</dbReference>
<comment type="similarity">
    <text evidence="1">Belongs to the CdaR family.</text>
</comment>
<dbReference type="PANTHER" id="PTHR33744">
    <property type="entry name" value="CARBOHYDRATE DIACID REGULATOR"/>
    <property type="match status" value="1"/>
</dbReference>
<feature type="domain" description="PucR C-terminal helix-turn-helix" evidence="2">
    <location>
        <begin position="337"/>
        <end position="394"/>
    </location>
</feature>
<feature type="domain" description="CdaR GGDEF-like" evidence="3">
    <location>
        <begin position="170"/>
        <end position="289"/>
    </location>
</feature>
<accession>A0A2T0PUC0</accession>
<dbReference type="Pfam" id="PF17853">
    <property type="entry name" value="GGDEF_2"/>
    <property type="match status" value="1"/>
</dbReference>
<dbReference type="InterPro" id="IPR042070">
    <property type="entry name" value="PucR_C-HTH_sf"/>
</dbReference>
<proteinExistence type="inferred from homology"/>
<keyword evidence="5" id="KW-1185">Reference proteome</keyword>
<dbReference type="Gene3D" id="1.10.10.2840">
    <property type="entry name" value="PucR C-terminal helix-turn-helix domain"/>
    <property type="match status" value="1"/>
</dbReference>
<dbReference type="PANTHER" id="PTHR33744:SF7">
    <property type="entry name" value="PUCR FAMILY TRANSCRIPTIONAL REGULATOR"/>
    <property type="match status" value="1"/>
</dbReference>
<evidence type="ECO:0000259" key="3">
    <source>
        <dbReference type="Pfam" id="PF17853"/>
    </source>
</evidence>
<comment type="caution">
    <text evidence="4">The sequence shown here is derived from an EMBL/GenBank/DDBJ whole genome shotgun (WGS) entry which is preliminary data.</text>
</comment>
<evidence type="ECO:0000313" key="4">
    <source>
        <dbReference type="EMBL" id="PRX92502.1"/>
    </source>
</evidence>
<evidence type="ECO:0000259" key="2">
    <source>
        <dbReference type="Pfam" id="PF13556"/>
    </source>
</evidence>
<sequence length="401" mass="42983">MTATDPDPGAAATRAETAARLERAMGALGTAAMASMDERLPWYRKMSAENRSWIGLVAQAGVAAFVEWFKRPARRPAITVEVFGTAPRELIRTVSLQHTVELLRVIIDVVETQVESLAAPGGEDQLREGVLLYTREFAFSAAKVYARAAEARGAWDARLEALVVDALVRGETEDGLDAWAAALGWSMTPVQAIAGYLPEDDAELLMDDIRALARRAGHDVLAGTQGTRLIIVVGGAVDDGGRADKAADDSGLAGAFAGMFGPGPIVLGPRVPDLHAASRSVRIAVGSLRAAACWPDAPRPVPADELLPERALDGDQDAREQLVRQVFLPLRDAGSPLLDTLTTYLEHGSSLEACARMLFVHPNTVRYRLRRIGDLTGFSPTEGRHVFALQIAVTLGRLGVR</sequence>
<protein>
    <submittedName>
        <fullName evidence="4">PucR-like helix-turn-helix protein</fullName>
    </submittedName>
</protein>
<dbReference type="InterPro" id="IPR041522">
    <property type="entry name" value="CdaR_GGDEF"/>
</dbReference>
<dbReference type="InterPro" id="IPR051448">
    <property type="entry name" value="CdaR-like_regulators"/>
</dbReference>